<keyword evidence="5 6" id="KW-0472">Membrane</keyword>
<evidence type="ECO:0000256" key="2">
    <source>
        <dbReference type="ARBA" id="ARBA00022475"/>
    </source>
</evidence>
<feature type="transmembrane region" description="Helical" evidence="6">
    <location>
        <begin position="38"/>
        <end position="63"/>
    </location>
</feature>
<evidence type="ECO:0000256" key="6">
    <source>
        <dbReference type="SAM" id="Phobius"/>
    </source>
</evidence>
<name>A0ABS8D5G6_9NEIS</name>
<feature type="transmembrane region" description="Helical" evidence="6">
    <location>
        <begin position="147"/>
        <end position="168"/>
    </location>
</feature>
<evidence type="ECO:0000313" key="8">
    <source>
        <dbReference type="Proteomes" id="UP001165395"/>
    </source>
</evidence>
<keyword evidence="4 6" id="KW-1133">Transmembrane helix</keyword>
<dbReference type="RefSeq" id="WP_227180220.1">
    <property type="nucleotide sequence ID" value="NZ_JAJBZT010000003.1"/>
</dbReference>
<proteinExistence type="predicted"/>
<dbReference type="Proteomes" id="UP001165395">
    <property type="component" value="Unassembled WGS sequence"/>
</dbReference>
<comment type="caution">
    <text evidence="7">The sequence shown here is derived from an EMBL/GenBank/DDBJ whole genome shotgun (WGS) entry which is preliminary data.</text>
</comment>
<evidence type="ECO:0000256" key="5">
    <source>
        <dbReference type="ARBA" id="ARBA00023136"/>
    </source>
</evidence>
<comment type="subcellular location">
    <subcellularLocation>
        <location evidence="1">Cell membrane</location>
        <topology evidence="1">Multi-pass membrane protein</topology>
    </subcellularLocation>
</comment>
<feature type="transmembrane region" description="Helical" evidence="6">
    <location>
        <begin position="69"/>
        <end position="89"/>
    </location>
</feature>
<evidence type="ECO:0000313" key="7">
    <source>
        <dbReference type="EMBL" id="MCB6183449.1"/>
    </source>
</evidence>
<keyword evidence="8" id="KW-1185">Reference proteome</keyword>
<keyword evidence="2" id="KW-1003">Cell membrane</keyword>
<evidence type="ECO:0000256" key="3">
    <source>
        <dbReference type="ARBA" id="ARBA00022692"/>
    </source>
</evidence>
<protein>
    <submittedName>
        <fullName evidence="7">LysE family translocator</fullName>
    </submittedName>
</protein>
<dbReference type="PIRSF" id="PIRSF006324">
    <property type="entry name" value="LeuE"/>
    <property type="match status" value="1"/>
</dbReference>
<evidence type="ECO:0000256" key="4">
    <source>
        <dbReference type="ARBA" id="ARBA00022989"/>
    </source>
</evidence>
<reference evidence="7" key="1">
    <citation type="submission" date="2021-10" db="EMBL/GenBank/DDBJ databases">
        <title>The complete genome sequence of Leeia sp. TBRC 13508.</title>
        <authorList>
            <person name="Charoenyingcharoen P."/>
            <person name="Yukphan P."/>
        </authorList>
    </citation>
    <scope>NUCLEOTIDE SEQUENCE</scope>
    <source>
        <strain evidence="7">TBRC 13508</strain>
    </source>
</reference>
<dbReference type="InterPro" id="IPR001123">
    <property type="entry name" value="LeuE-type"/>
</dbReference>
<dbReference type="PANTHER" id="PTHR30086:SF20">
    <property type="entry name" value="ARGININE EXPORTER PROTEIN ARGO-RELATED"/>
    <property type="match status" value="1"/>
</dbReference>
<organism evidence="7 8">
    <name type="scientific">Leeia speluncae</name>
    <dbReference type="NCBI Taxonomy" id="2884804"/>
    <lineage>
        <taxon>Bacteria</taxon>
        <taxon>Pseudomonadati</taxon>
        <taxon>Pseudomonadota</taxon>
        <taxon>Betaproteobacteria</taxon>
        <taxon>Neisseriales</taxon>
        <taxon>Leeiaceae</taxon>
        <taxon>Leeia</taxon>
    </lineage>
</organism>
<keyword evidence="3 6" id="KW-0812">Transmembrane</keyword>
<dbReference type="Pfam" id="PF01810">
    <property type="entry name" value="LysE"/>
    <property type="match status" value="1"/>
</dbReference>
<evidence type="ECO:0000256" key="1">
    <source>
        <dbReference type="ARBA" id="ARBA00004651"/>
    </source>
</evidence>
<dbReference type="EMBL" id="JAJBZT010000003">
    <property type="protein sequence ID" value="MCB6183449.1"/>
    <property type="molecule type" value="Genomic_DNA"/>
</dbReference>
<feature type="transmembrane region" description="Helical" evidence="6">
    <location>
        <begin position="114"/>
        <end position="135"/>
    </location>
</feature>
<accession>A0ABS8D5G6</accession>
<sequence length="206" mass="21955">MPDIWMFLVSAAIVTIAPGPDNLYVLTRGISQGKKAAIAAALGFATGCLWHTLLAAIGVAALIKQSEMAFNLIKFAGAGYLCYIGFRALTGKSQISLNKDGAQLAMWPIFKQSIIANMLNPKVTLFFIAFLPQFVNVSQGNVPVQLSILGLLFMLQTAVIFGLVGLCAGRLGSYLQKSPKIAGQLDKFAGCTFIGLGIRVALQTQK</sequence>
<feature type="transmembrane region" description="Helical" evidence="6">
    <location>
        <begin position="6"/>
        <end position="26"/>
    </location>
</feature>
<dbReference type="PANTHER" id="PTHR30086">
    <property type="entry name" value="ARGININE EXPORTER PROTEIN ARGO"/>
    <property type="match status" value="1"/>
</dbReference>
<gene>
    <name evidence="7" type="ORF">LIN78_07805</name>
</gene>